<accession>A0A0J0YTZ2</accession>
<reference evidence="2 3" key="1">
    <citation type="submission" date="2014-11" db="EMBL/GenBank/DDBJ databases">
        <title>Genome of a novel goose pathogen.</title>
        <authorList>
            <person name="Hansen C.M."/>
            <person name="Hueffer K."/>
            <person name="Choi S.C."/>
        </authorList>
    </citation>
    <scope>NUCLEOTIDE SEQUENCE [LARGE SCALE GENOMIC DNA]</scope>
    <source>
        <strain evidence="2 3">KH1503</strain>
    </source>
</reference>
<name>A0A0J0YTZ2_9NEIS</name>
<dbReference type="EMBL" id="JTDO01000002">
    <property type="protein sequence ID" value="KLT73579.1"/>
    <property type="molecule type" value="Genomic_DNA"/>
</dbReference>
<evidence type="ECO:0000313" key="2">
    <source>
        <dbReference type="EMBL" id="KLT73579.1"/>
    </source>
</evidence>
<dbReference type="PATRIC" id="fig|1470200.3.peg.1011"/>
<proteinExistence type="predicted"/>
<gene>
    <name evidence="2" type="ORF">PL75_01105</name>
</gene>
<organism evidence="2 3">
    <name type="scientific">Neisseria arctica</name>
    <dbReference type="NCBI Taxonomy" id="1470200"/>
    <lineage>
        <taxon>Bacteria</taxon>
        <taxon>Pseudomonadati</taxon>
        <taxon>Pseudomonadota</taxon>
        <taxon>Betaproteobacteria</taxon>
        <taxon>Neisseriales</taxon>
        <taxon>Neisseriaceae</taxon>
        <taxon>Neisseria</taxon>
    </lineage>
</organism>
<dbReference type="RefSeq" id="WP_047760076.1">
    <property type="nucleotide sequence ID" value="NZ_CP091510.1"/>
</dbReference>
<keyword evidence="1" id="KW-0175">Coiled coil</keyword>
<keyword evidence="3" id="KW-1185">Reference proteome</keyword>
<sequence>MKVVAYTGQNNNEIVTALRAKKGNTFYSCHKPGERLEMIKMQRGHTHYFAYKSKSDHERKTAPETLTHTLCKQVIVELAQNRAATHLKFFNTFGPYKDRDDEPIIFDGGAAEKTVQVGEHRYVIDALCHFKSPPDSSPLFSLEQRWNGLIAFEIYHTSKLSSNSSKCRDLESIGIPVIQIATGDPKSALFLNEEEVAKMNEEDADLTITKHLDKLRRIFSKSIGGVVYNDPKSLIYLAAVKLTRKLNTLQNELADAKILIEQKEKEISDFKSKVEYLENQYAHLSSESHSLHTKIIESDRRYAREADQNKELKAYIIQLQQDNKISWISKIIRRLWK</sequence>
<protein>
    <submittedName>
        <fullName evidence="2">Uncharacterized protein</fullName>
    </submittedName>
</protein>
<evidence type="ECO:0000313" key="3">
    <source>
        <dbReference type="Proteomes" id="UP000036027"/>
    </source>
</evidence>
<feature type="coiled-coil region" evidence="1">
    <location>
        <begin position="239"/>
        <end position="287"/>
    </location>
</feature>
<dbReference type="OrthoDB" id="8602172at2"/>
<dbReference type="AlphaFoldDB" id="A0A0J0YTZ2"/>
<dbReference type="Proteomes" id="UP000036027">
    <property type="component" value="Unassembled WGS sequence"/>
</dbReference>
<evidence type="ECO:0000256" key="1">
    <source>
        <dbReference type="SAM" id="Coils"/>
    </source>
</evidence>
<comment type="caution">
    <text evidence="2">The sequence shown here is derived from an EMBL/GenBank/DDBJ whole genome shotgun (WGS) entry which is preliminary data.</text>
</comment>